<dbReference type="PANTHER" id="PTHR33164:SF43">
    <property type="entry name" value="HTH-TYPE TRANSCRIPTIONAL REPRESSOR YETL"/>
    <property type="match status" value="1"/>
</dbReference>
<dbReference type="PANTHER" id="PTHR33164">
    <property type="entry name" value="TRANSCRIPTIONAL REGULATOR, MARR FAMILY"/>
    <property type="match status" value="1"/>
</dbReference>
<gene>
    <name evidence="3" type="ORF">J2736_002224</name>
</gene>
<dbReference type="Proteomes" id="UP001267290">
    <property type="component" value="Unassembled WGS sequence"/>
</dbReference>
<feature type="domain" description="HTH marR-type" evidence="2">
    <location>
        <begin position="4"/>
        <end position="149"/>
    </location>
</feature>
<dbReference type="InterPro" id="IPR039422">
    <property type="entry name" value="MarR/SlyA-like"/>
</dbReference>
<evidence type="ECO:0000259" key="2">
    <source>
        <dbReference type="PROSITE" id="PS50995"/>
    </source>
</evidence>
<dbReference type="GO" id="GO:0003677">
    <property type="term" value="F:DNA binding"/>
    <property type="evidence" value="ECO:0007669"/>
    <property type="project" value="UniProtKB-KW"/>
</dbReference>
<evidence type="ECO:0000313" key="4">
    <source>
        <dbReference type="Proteomes" id="UP001267290"/>
    </source>
</evidence>
<dbReference type="RefSeq" id="WP_310226351.1">
    <property type="nucleotide sequence ID" value="NZ_JAVDSB010000002.1"/>
</dbReference>
<organism evidence="3 4">
    <name type="scientific">Paenibacillus qinlingensis</name>
    <dbReference type="NCBI Taxonomy" id="1837343"/>
    <lineage>
        <taxon>Bacteria</taxon>
        <taxon>Bacillati</taxon>
        <taxon>Bacillota</taxon>
        <taxon>Bacilli</taxon>
        <taxon>Bacillales</taxon>
        <taxon>Paenibacillaceae</taxon>
        <taxon>Paenibacillus</taxon>
    </lineage>
</organism>
<protein>
    <submittedName>
        <fullName evidence="3">DNA-binding MarR family transcriptional regulator</fullName>
    </submittedName>
</protein>
<keyword evidence="1 3" id="KW-0238">DNA-binding</keyword>
<comment type="caution">
    <text evidence="3">The sequence shown here is derived from an EMBL/GenBank/DDBJ whole genome shotgun (WGS) entry which is preliminary data.</text>
</comment>
<evidence type="ECO:0000313" key="3">
    <source>
        <dbReference type="EMBL" id="MDR6551037.1"/>
    </source>
</evidence>
<dbReference type="Pfam" id="PF01047">
    <property type="entry name" value="MarR"/>
    <property type="match status" value="1"/>
</dbReference>
<sequence>MINNQMLTETLGFLQNYLQLSNLEREIYTETEKIHNSHGLSTEKFHALFFLYVAANEGEPLGPSDIGVKINVTRASMTGVIDDLEKRQLLERTGHPVDRRKVILKLTEKGTQLVENQMPLITEWICKVNQAFTPEERNTFSLYLMKMRQTLDSLKVIKNNHS</sequence>
<evidence type="ECO:0000256" key="1">
    <source>
        <dbReference type="ARBA" id="ARBA00023125"/>
    </source>
</evidence>
<proteinExistence type="predicted"/>
<name>A0ABU1NU75_9BACL</name>
<keyword evidence="4" id="KW-1185">Reference proteome</keyword>
<dbReference type="SUPFAM" id="SSF46785">
    <property type="entry name" value="Winged helix' DNA-binding domain"/>
    <property type="match status" value="1"/>
</dbReference>
<accession>A0ABU1NU75</accession>
<dbReference type="Gene3D" id="1.10.10.10">
    <property type="entry name" value="Winged helix-like DNA-binding domain superfamily/Winged helix DNA-binding domain"/>
    <property type="match status" value="1"/>
</dbReference>
<dbReference type="EMBL" id="JAVDSB010000002">
    <property type="protein sequence ID" value="MDR6551037.1"/>
    <property type="molecule type" value="Genomic_DNA"/>
</dbReference>
<reference evidence="3 4" key="1">
    <citation type="submission" date="2023-07" db="EMBL/GenBank/DDBJ databases">
        <title>Sorghum-associated microbial communities from plants grown in Nebraska, USA.</title>
        <authorList>
            <person name="Schachtman D."/>
        </authorList>
    </citation>
    <scope>NUCLEOTIDE SEQUENCE [LARGE SCALE GENOMIC DNA]</scope>
    <source>
        <strain evidence="3 4">CC258</strain>
    </source>
</reference>
<dbReference type="PRINTS" id="PR00598">
    <property type="entry name" value="HTHMARR"/>
</dbReference>
<dbReference type="InterPro" id="IPR036390">
    <property type="entry name" value="WH_DNA-bd_sf"/>
</dbReference>
<dbReference type="InterPro" id="IPR036388">
    <property type="entry name" value="WH-like_DNA-bd_sf"/>
</dbReference>
<dbReference type="InterPro" id="IPR000835">
    <property type="entry name" value="HTH_MarR-typ"/>
</dbReference>
<dbReference type="PROSITE" id="PS50995">
    <property type="entry name" value="HTH_MARR_2"/>
    <property type="match status" value="1"/>
</dbReference>
<dbReference type="SMART" id="SM00347">
    <property type="entry name" value="HTH_MARR"/>
    <property type="match status" value="1"/>
</dbReference>